<dbReference type="EMBL" id="CP013099">
    <property type="protein sequence ID" value="ALP51837.1"/>
    <property type="molecule type" value="Genomic_DNA"/>
</dbReference>
<dbReference type="InterPro" id="IPR052712">
    <property type="entry name" value="Acid_resist_chaperone_HdeD"/>
</dbReference>
<sequence>MAHIYSEKMEMGHLYGADAIKAHWYWYVASGVLLVLLGLASIVFPFAASIAGNYAIGAILVVAGVIQMVHGVQTRKWKFAGLSLVGGILAIVAGALLLGFPLVGVVTLTSVITAFLLVSGVFKIIYAFKLKPEPGYKWLAVSGVLAVLLALLVLSEWPQAAVWLLGLLIGFDLLFTGAWLITLALNARRADRA</sequence>
<feature type="transmembrane region" description="Helical" evidence="1">
    <location>
        <begin position="24"/>
        <end position="48"/>
    </location>
</feature>
<dbReference type="GO" id="GO:0005886">
    <property type="term" value="C:plasma membrane"/>
    <property type="evidence" value="ECO:0007669"/>
    <property type="project" value="TreeGrafter"/>
</dbReference>
<evidence type="ECO:0000313" key="3">
    <source>
        <dbReference type="Proteomes" id="UP000055136"/>
    </source>
</evidence>
<feature type="transmembrane region" description="Helical" evidence="1">
    <location>
        <begin position="79"/>
        <end position="100"/>
    </location>
</feature>
<proteinExistence type="predicted"/>
<keyword evidence="1" id="KW-0472">Membrane</keyword>
<dbReference type="Proteomes" id="UP000055136">
    <property type="component" value="Chromosome"/>
</dbReference>
<evidence type="ECO:0000256" key="1">
    <source>
        <dbReference type="SAM" id="Phobius"/>
    </source>
</evidence>
<feature type="transmembrane region" description="Helical" evidence="1">
    <location>
        <begin position="138"/>
        <end position="155"/>
    </location>
</feature>
<reference evidence="2" key="1">
    <citation type="submission" date="2015-10" db="EMBL/GenBank/DDBJ databases">
        <title>Description of Candidatus Tenderia electrophaga gen. nov, sp. nov., an Uncultivated Electroautotroph from a Biocathode Enrichment.</title>
        <authorList>
            <person name="Eddie B.J."/>
            <person name="Malanoski A.P."/>
            <person name="Wang Z."/>
            <person name="Hall R.J."/>
            <person name="Oh S.D."/>
            <person name="Heiner C."/>
            <person name="Lin B."/>
            <person name="Strycharz-Glaven S.M."/>
        </authorList>
    </citation>
    <scope>NUCLEOTIDE SEQUENCE [LARGE SCALE GENOMIC DNA]</scope>
    <source>
        <strain evidence="2">NRL1</strain>
    </source>
</reference>
<protein>
    <recommendedName>
        <fullName evidence="4">HdeD protein</fullName>
    </recommendedName>
</protein>
<dbReference type="PANTHER" id="PTHR34989:SF1">
    <property type="entry name" value="PROTEIN HDED"/>
    <property type="match status" value="1"/>
</dbReference>
<accession>A0A0S2T9G6</accession>
<feature type="transmembrane region" description="Helical" evidence="1">
    <location>
        <begin position="161"/>
        <end position="185"/>
    </location>
</feature>
<dbReference type="InterPro" id="IPR005325">
    <property type="entry name" value="DUF308_memb"/>
</dbReference>
<name>A0A0S2T9G6_9GAMM</name>
<keyword evidence="3" id="KW-1185">Reference proteome</keyword>
<organism evidence="2 3">
    <name type="scientific">Candidatus Tenderia electrophaga</name>
    <dbReference type="NCBI Taxonomy" id="1748243"/>
    <lineage>
        <taxon>Bacteria</taxon>
        <taxon>Pseudomonadati</taxon>
        <taxon>Pseudomonadota</taxon>
        <taxon>Gammaproteobacteria</taxon>
        <taxon>Candidatus Tenderiales</taxon>
        <taxon>Candidatus Tenderiaceae</taxon>
        <taxon>Candidatus Tenderia</taxon>
    </lineage>
</organism>
<dbReference type="KEGG" id="tee:Tel_01050"/>
<feature type="transmembrane region" description="Helical" evidence="1">
    <location>
        <begin position="54"/>
        <end position="72"/>
    </location>
</feature>
<gene>
    <name evidence="2" type="ORF">Tel_01050</name>
</gene>
<evidence type="ECO:0008006" key="4">
    <source>
        <dbReference type="Google" id="ProtNLM"/>
    </source>
</evidence>
<dbReference type="STRING" id="1748243.Tel_01050"/>
<dbReference type="AlphaFoldDB" id="A0A0S2T9G6"/>
<keyword evidence="1" id="KW-0812">Transmembrane</keyword>
<feature type="transmembrane region" description="Helical" evidence="1">
    <location>
        <begin position="106"/>
        <end position="126"/>
    </location>
</feature>
<dbReference type="Pfam" id="PF03729">
    <property type="entry name" value="DUF308"/>
    <property type="match status" value="1"/>
</dbReference>
<evidence type="ECO:0000313" key="2">
    <source>
        <dbReference type="EMBL" id="ALP51837.1"/>
    </source>
</evidence>
<keyword evidence="1" id="KW-1133">Transmembrane helix</keyword>
<dbReference type="PANTHER" id="PTHR34989">
    <property type="entry name" value="PROTEIN HDED"/>
    <property type="match status" value="1"/>
</dbReference>